<comment type="caution">
    <text evidence="6">The sequence shown here is derived from an EMBL/GenBank/DDBJ whole genome shotgun (WGS) entry which is preliminary data.</text>
</comment>
<dbReference type="Pfam" id="PF01168">
    <property type="entry name" value="Ala_racemase_N"/>
    <property type="match status" value="1"/>
</dbReference>
<organism evidence="6 8">
    <name type="scientific">Rotaria magnacalcarata</name>
    <dbReference type="NCBI Taxonomy" id="392030"/>
    <lineage>
        <taxon>Eukaryota</taxon>
        <taxon>Metazoa</taxon>
        <taxon>Spiralia</taxon>
        <taxon>Gnathifera</taxon>
        <taxon>Rotifera</taxon>
        <taxon>Eurotatoria</taxon>
        <taxon>Bdelloidea</taxon>
        <taxon>Philodinida</taxon>
        <taxon>Philodinidae</taxon>
        <taxon>Rotaria</taxon>
    </lineage>
</organism>
<reference evidence="6" key="1">
    <citation type="submission" date="2021-02" db="EMBL/GenBank/DDBJ databases">
        <authorList>
            <person name="Nowell W R."/>
        </authorList>
    </citation>
    <scope>NUCLEOTIDE SEQUENCE</scope>
</reference>
<keyword evidence="2" id="KW-0663">Pyridoxal phosphate</keyword>
<feature type="binding site" evidence="4">
    <location>
        <position position="236"/>
    </location>
    <ligand>
        <name>substrate</name>
    </ligand>
</feature>
<feature type="domain" description="Alanine racemase C-terminal" evidence="5">
    <location>
        <begin position="168"/>
        <end position="281"/>
    </location>
</feature>
<accession>A0A816QMT1</accession>
<feature type="binding site" evidence="4">
    <location>
        <position position="60"/>
    </location>
    <ligand>
        <name>substrate</name>
    </ligand>
</feature>
<dbReference type="Gene3D" id="3.20.20.10">
    <property type="entry name" value="Alanine racemase"/>
    <property type="match status" value="1"/>
</dbReference>
<protein>
    <recommendedName>
        <fullName evidence="5">Alanine racemase C-terminal domain-containing protein</fullName>
    </recommendedName>
</protein>
<dbReference type="PANTHER" id="PTHR30511">
    <property type="entry name" value="ALANINE RACEMASE"/>
    <property type="match status" value="1"/>
</dbReference>
<proteinExistence type="predicted"/>
<dbReference type="InterPro" id="IPR009006">
    <property type="entry name" value="Ala_racemase/Decarboxylase_C"/>
</dbReference>
<dbReference type="GO" id="GO:0008784">
    <property type="term" value="F:alanine racemase activity"/>
    <property type="evidence" value="ECO:0007669"/>
    <property type="project" value="InterPro"/>
</dbReference>
<dbReference type="GO" id="GO:0005829">
    <property type="term" value="C:cytosol"/>
    <property type="evidence" value="ECO:0007669"/>
    <property type="project" value="TreeGrafter"/>
</dbReference>
<dbReference type="Pfam" id="PF00842">
    <property type="entry name" value="Ala_racemase_C"/>
    <property type="match status" value="1"/>
</dbReference>
<dbReference type="EMBL" id="CAJNRF010005796">
    <property type="protein sequence ID" value="CAF2074237.1"/>
    <property type="molecule type" value="Genomic_DNA"/>
</dbReference>
<dbReference type="PANTHER" id="PTHR30511:SF0">
    <property type="entry name" value="ALANINE RACEMASE, CATABOLIC-RELATED"/>
    <property type="match status" value="1"/>
</dbReference>
<keyword evidence="3" id="KW-0413">Isomerase</keyword>
<dbReference type="InterPro" id="IPR029066">
    <property type="entry name" value="PLP-binding_barrel"/>
</dbReference>
<evidence type="ECO:0000256" key="4">
    <source>
        <dbReference type="PIRSR" id="PIRSR600821-52"/>
    </source>
</evidence>
<evidence type="ECO:0000256" key="1">
    <source>
        <dbReference type="ARBA" id="ARBA00001933"/>
    </source>
</evidence>
<evidence type="ECO:0000313" key="7">
    <source>
        <dbReference type="EMBL" id="CAF2074237.1"/>
    </source>
</evidence>
<dbReference type="InterPro" id="IPR001608">
    <property type="entry name" value="Ala_racemase_N"/>
</dbReference>
<dbReference type="SMART" id="SM01005">
    <property type="entry name" value="Ala_racemase_C"/>
    <property type="match status" value="1"/>
</dbReference>
<evidence type="ECO:0000313" key="8">
    <source>
        <dbReference type="Proteomes" id="UP000663887"/>
    </source>
</evidence>
<dbReference type="SUPFAM" id="SSF50621">
    <property type="entry name" value="Alanine racemase C-terminal domain-like"/>
    <property type="match status" value="1"/>
</dbReference>
<evidence type="ECO:0000313" key="6">
    <source>
        <dbReference type="EMBL" id="CAF2063897.1"/>
    </source>
</evidence>
<dbReference type="GO" id="GO:0030632">
    <property type="term" value="P:D-alanine biosynthetic process"/>
    <property type="evidence" value="ECO:0007669"/>
    <property type="project" value="TreeGrafter"/>
</dbReference>
<evidence type="ECO:0000256" key="3">
    <source>
        <dbReference type="ARBA" id="ARBA00023235"/>
    </source>
</evidence>
<name>A0A816QMT1_9BILA</name>
<dbReference type="Proteomes" id="UP000663887">
    <property type="component" value="Unassembled WGS sequence"/>
</dbReference>
<dbReference type="InterPro" id="IPR011079">
    <property type="entry name" value="Ala_racemase_C"/>
</dbReference>
<dbReference type="EMBL" id="CAJNRG010004193">
    <property type="protein sequence ID" value="CAF2063897.1"/>
    <property type="molecule type" value="Genomic_DNA"/>
</dbReference>
<dbReference type="PRINTS" id="PR00992">
    <property type="entry name" value="ALARACEMASE"/>
</dbReference>
<dbReference type="InterPro" id="IPR000821">
    <property type="entry name" value="Ala_racemase"/>
</dbReference>
<evidence type="ECO:0000256" key="2">
    <source>
        <dbReference type="ARBA" id="ARBA00022898"/>
    </source>
</evidence>
<comment type="cofactor">
    <cofactor evidence="1">
        <name>pyridoxal 5'-phosphate</name>
        <dbReference type="ChEBI" id="CHEBI:597326"/>
    </cofactor>
</comment>
<sequence>MVMVATEYEVETCRQFNLEPVIYSMHIFDKFLEFLQQTEDPADRIPFPNIHIKLDTGLHRLGISINDVPNLINKLSENSHRIHVKSIYSHFMGIYTSGLDDMTRHQADLFATNAATIEKALGYSVMKHLCNPGATIRYPDFHLDMVRIGCGLYGIWPVEPKVEFQKCVASLVAPIIRLEWVCENDTVGYAQHRLNHSLLIGVLCIGYVDGLRRHLNNGEGRVWIYGHRVPIISISMDMTMIDLTDVNDQVEIFGENIPLAQMARWCQMVSHELIARLNQRV</sequence>
<dbReference type="AlphaFoldDB" id="A0A816QMT1"/>
<dbReference type="GO" id="GO:0030170">
    <property type="term" value="F:pyridoxal phosphate binding"/>
    <property type="evidence" value="ECO:0007669"/>
    <property type="project" value="TreeGrafter"/>
</dbReference>
<dbReference type="Proteomes" id="UP000663856">
    <property type="component" value="Unassembled WGS sequence"/>
</dbReference>
<dbReference type="Gene3D" id="2.40.37.10">
    <property type="entry name" value="Lyase, Ornithine Decarboxylase, Chain A, domain 1"/>
    <property type="match status" value="1"/>
</dbReference>
<evidence type="ECO:0000259" key="5">
    <source>
        <dbReference type="SMART" id="SM01005"/>
    </source>
</evidence>
<gene>
    <name evidence="7" type="ORF">WKI299_LOCUS14775</name>
    <name evidence="6" type="ORF">XDN619_LOCUS11093</name>
</gene>
<dbReference type="SUPFAM" id="SSF51419">
    <property type="entry name" value="PLP-binding barrel"/>
    <property type="match status" value="1"/>
</dbReference>